<accession>A0AAE0A8E8</accession>
<dbReference type="PANTHER" id="PTHR31286:SF99">
    <property type="entry name" value="DUF4283 DOMAIN-CONTAINING PROTEIN"/>
    <property type="match status" value="1"/>
</dbReference>
<proteinExistence type="predicted"/>
<protein>
    <recommendedName>
        <fullName evidence="4">CCHC-type domain-containing protein</fullName>
    </recommendedName>
</protein>
<dbReference type="Proteomes" id="UP001281410">
    <property type="component" value="Unassembled WGS sequence"/>
</dbReference>
<comment type="caution">
    <text evidence="2">The sequence shown here is derived from an EMBL/GenBank/DDBJ whole genome shotgun (WGS) entry which is preliminary data.</text>
</comment>
<dbReference type="EMBL" id="JANJYJ010000006">
    <property type="protein sequence ID" value="KAK3205965.1"/>
    <property type="molecule type" value="Genomic_DNA"/>
</dbReference>
<dbReference type="InterPro" id="IPR040256">
    <property type="entry name" value="At4g02000-like"/>
</dbReference>
<evidence type="ECO:0000313" key="2">
    <source>
        <dbReference type="EMBL" id="KAK3205965.1"/>
    </source>
</evidence>
<dbReference type="PANTHER" id="PTHR31286">
    <property type="entry name" value="GLYCINE-RICH CELL WALL STRUCTURAL PROTEIN 1.8-LIKE"/>
    <property type="match status" value="1"/>
</dbReference>
<organism evidence="2 3">
    <name type="scientific">Dipteronia sinensis</name>
    <dbReference type="NCBI Taxonomy" id="43782"/>
    <lineage>
        <taxon>Eukaryota</taxon>
        <taxon>Viridiplantae</taxon>
        <taxon>Streptophyta</taxon>
        <taxon>Embryophyta</taxon>
        <taxon>Tracheophyta</taxon>
        <taxon>Spermatophyta</taxon>
        <taxon>Magnoliopsida</taxon>
        <taxon>eudicotyledons</taxon>
        <taxon>Gunneridae</taxon>
        <taxon>Pentapetalae</taxon>
        <taxon>rosids</taxon>
        <taxon>malvids</taxon>
        <taxon>Sapindales</taxon>
        <taxon>Sapindaceae</taxon>
        <taxon>Hippocastanoideae</taxon>
        <taxon>Acereae</taxon>
        <taxon>Dipteronia</taxon>
    </lineage>
</organism>
<feature type="region of interest" description="Disordered" evidence="1">
    <location>
        <begin position="83"/>
        <end position="112"/>
    </location>
</feature>
<evidence type="ECO:0008006" key="4">
    <source>
        <dbReference type="Google" id="ProtNLM"/>
    </source>
</evidence>
<evidence type="ECO:0000313" key="3">
    <source>
        <dbReference type="Proteomes" id="UP001281410"/>
    </source>
</evidence>
<reference evidence="2" key="1">
    <citation type="journal article" date="2023" name="Plant J.">
        <title>Genome sequences and population genomics provide insights into the demographic history, inbreeding, and mutation load of two 'living fossil' tree species of Dipteronia.</title>
        <authorList>
            <person name="Feng Y."/>
            <person name="Comes H.P."/>
            <person name="Chen J."/>
            <person name="Zhu S."/>
            <person name="Lu R."/>
            <person name="Zhang X."/>
            <person name="Li P."/>
            <person name="Qiu J."/>
            <person name="Olsen K.M."/>
            <person name="Qiu Y."/>
        </authorList>
    </citation>
    <scope>NUCLEOTIDE SEQUENCE</scope>
    <source>
        <strain evidence="2">NBL</strain>
    </source>
</reference>
<keyword evidence="3" id="KW-1185">Reference proteome</keyword>
<evidence type="ECO:0000256" key="1">
    <source>
        <dbReference type="SAM" id="MobiDB-lite"/>
    </source>
</evidence>
<feature type="compositionally biased region" description="Basic and acidic residues" evidence="1">
    <location>
        <begin position="97"/>
        <end position="112"/>
    </location>
</feature>
<gene>
    <name evidence="2" type="ORF">Dsin_020011</name>
</gene>
<dbReference type="AlphaFoldDB" id="A0AAE0A8E8"/>
<sequence>MEWMESKLLWNIGGMIGTMCKVDPITETQSRGRYARICMEIDISKPFIGSLNIDDRTVRVEYESLGMICFKCGRYGQSKDSCREGVVEQNVEEPPDSSDRNQDEKEKSHYGP</sequence>
<name>A0AAE0A8E8_9ROSI</name>